<gene>
    <name evidence="2" type="ORF">B5F11_04720</name>
</gene>
<dbReference type="InterPro" id="IPR036425">
    <property type="entry name" value="MoaB/Mog-like_dom_sf"/>
</dbReference>
<comment type="caution">
    <text evidence="2">The sequence shown here is derived from an EMBL/GenBank/DDBJ whole genome shotgun (WGS) entry which is preliminary data.</text>
</comment>
<dbReference type="InterPro" id="IPR001453">
    <property type="entry name" value="MoaB/Mog_dom"/>
</dbReference>
<name>A0A1Y4N2H3_9FIRM</name>
<organism evidence="2 3">
    <name type="scientific">Anaerotruncus colihominis</name>
    <dbReference type="NCBI Taxonomy" id="169435"/>
    <lineage>
        <taxon>Bacteria</taxon>
        <taxon>Bacillati</taxon>
        <taxon>Bacillota</taxon>
        <taxon>Clostridia</taxon>
        <taxon>Eubacteriales</taxon>
        <taxon>Oscillospiraceae</taxon>
        <taxon>Anaerotruncus</taxon>
    </lineage>
</organism>
<dbReference type="Proteomes" id="UP000196386">
    <property type="component" value="Unassembled WGS sequence"/>
</dbReference>
<reference evidence="3" key="1">
    <citation type="submission" date="2017-04" db="EMBL/GenBank/DDBJ databases">
        <title>Function of individual gut microbiota members based on whole genome sequencing of pure cultures obtained from chicken caecum.</title>
        <authorList>
            <person name="Medvecky M."/>
            <person name="Cejkova D."/>
            <person name="Polansky O."/>
            <person name="Karasova D."/>
            <person name="Kubasova T."/>
            <person name="Cizek A."/>
            <person name="Rychlik I."/>
        </authorList>
    </citation>
    <scope>NUCLEOTIDE SEQUENCE [LARGE SCALE GENOMIC DNA]</scope>
    <source>
        <strain evidence="3">An175</strain>
    </source>
</reference>
<proteinExistence type="predicted"/>
<protein>
    <recommendedName>
        <fullName evidence="1">MoaB/Mog domain-containing protein</fullName>
    </recommendedName>
</protein>
<dbReference type="Gene3D" id="3.40.980.10">
    <property type="entry name" value="MoaB/Mog-like domain"/>
    <property type="match status" value="1"/>
</dbReference>
<accession>A0A1Y4N2H3</accession>
<evidence type="ECO:0000259" key="1">
    <source>
        <dbReference type="Pfam" id="PF00994"/>
    </source>
</evidence>
<dbReference type="Pfam" id="PF00994">
    <property type="entry name" value="MoCF_biosynth"/>
    <property type="match status" value="1"/>
</dbReference>
<dbReference type="AlphaFoldDB" id="A0A1Y4N2H3"/>
<evidence type="ECO:0000313" key="2">
    <source>
        <dbReference type="EMBL" id="OUP70319.1"/>
    </source>
</evidence>
<dbReference type="EMBL" id="NFKP01000004">
    <property type="protein sequence ID" value="OUP70319.1"/>
    <property type="molecule type" value="Genomic_DNA"/>
</dbReference>
<sequence>MDSGFMNRIWIIPTGDEIRSGVVRDLDSPMVMSEMLRIWPMAEIVRTAPVYDEMQEILNMLLSAREDGADLTVLIGGSGGGHRFSPTLGKDFSHSAMDVFLEQGASREIYGKNGHLWCRLVCGRKGKMLVINLPGPYTEAKAAIQAFSAAACETDDVAEINRVMAEAVFSQYPAGSAEL</sequence>
<feature type="domain" description="MoaB/Mog" evidence="1">
    <location>
        <begin position="11"/>
        <end position="147"/>
    </location>
</feature>
<dbReference type="SUPFAM" id="SSF53218">
    <property type="entry name" value="Molybdenum cofactor biosynthesis proteins"/>
    <property type="match status" value="1"/>
</dbReference>
<evidence type="ECO:0000313" key="3">
    <source>
        <dbReference type="Proteomes" id="UP000196386"/>
    </source>
</evidence>